<keyword evidence="6" id="KW-1185">Reference proteome</keyword>
<name>A0A7K3WFX9_9ACTN</name>
<dbReference type="InterPro" id="IPR003439">
    <property type="entry name" value="ABC_transporter-like_ATP-bd"/>
</dbReference>
<evidence type="ECO:0000259" key="4">
    <source>
        <dbReference type="PROSITE" id="PS50893"/>
    </source>
</evidence>
<dbReference type="PANTHER" id="PTHR45772">
    <property type="entry name" value="CONSERVED COMPONENT OF ABC TRANSPORTER FOR NATURAL AMINO ACIDS-RELATED"/>
    <property type="match status" value="1"/>
</dbReference>
<keyword evidence="2" id="KW-0547">Nucleotide-binding</keyword>
<dbReference type="PANTHER" id="PTHR45772:SF4">
    <property type="entry name" value="ABC TRANSPORTER ATP-BINDING PROTEIN"/>
    <property type="match status" value="1"/>
</dbReference>
<dbReference type="InterPro" id="IPR051120">
    <property type="entry name" value="ABC_AA/LPS_Transport"/>
</dbReference>
<dbReference type="InterPro" id="IPR003593">
    <property type="entry name" value="AAA+_ATPase"/>
</dbReference>
<proteinExistence type="predicted"/>
<evidence type="ECO:0000256" key="1">
    <source>
        <dbReference type="ARBA" id="ARBA00022448"/>
    </source>
</evidence>
<dbReference type="GO" id="GO:0005524">
    <property type="term" value="F:ATP binding"/>
    <property type="evidence" value="ECO:0007669"/>
    <property type="project" value="UniProtKB-KW"/>
</dbReference>
<dbReference type="PROSITE" id="PS50893">
    <property type="entry name" value="ABC_TRANSPORTER_2"/>
    <property type="match status" value="1"/>
</dbReference>
<dbReference type="Pfam" id="PF00005">
    <property type="entry name" value="ABC_tran"/>
    <property type="match status" value="1"/>
</dbReference>
<evidence type="ECO:0000313" key="6">
    <source>
        <dbReference type="Proteomes" id="UP000470470"/>
    </source>
</evidence>
<dbReference type="SUPFAM" id="SSF52540">
    <property type="entry name" value="P-loop containing nucleoside triphosphate hydrolases"/>
    <property type="match status" value="1"/>
</dbReference>
<dbReference type="EMBL" id="JAAGWK010000022">
    <property type="protein sequence ID" value="NEL55411.1"/>
    <property type="molecule type" value="Genomic_DNA"/>
</dbReference>
<reference evidence="5 6" key="1">
    <citation type="submission" date="2020-02" db="EMBL/GenBank/DDBJ databases">
        <title>The whole genome sequence of CPCC 205119.</title>
        <authorList>
            <person name="Jiang Z."/>
        </authorList>
    </citation>
    <scope>NUCLEOTIDE SEQUENCE [LARGE SCALE GENOMIC DNA]</scope>
    <source>
        <strain evidence="5 6">CPCC 205119</strain>
    </source>
</reference>
<dbReference type="AlphaFoldDB" id="A0A7K3WFX9"/>
<feature type="domain" description="ABC transporter" evidence="4">
    <location>
        <begin position="13"/>
        <end position="258"/>
    </location>
</feature>
<accession>A0A7K3WFX9</accession>
<dbReference type="Pfam" id="PF12399">
    <property type="entry name" value="BCA_ABC_TP_C"/>
    <property type="match status" value="1"/>
</dbReference>
<dbReference type="GO" id="GO:0016887">
    <property type="term" value="F:ATP hydrolysis activity"/>
    <property type="evidence" value="ECO:0007669"/>
    <property type="project" value="InterPro"/>
</dbReference>
<dbReference type="Gene3D" id="3.40.50.300">
    <property type="entry name" value="P-loop containing nucleotide triphosphate hydrolases"/>
    <property type="match status" value="1"/>
</dbReference>
<evidence type="ECO:0000256" key="2">
    <source>
        <dbReference type="ARBA" id="ARBA00022741"/>
    </source>
</evidence>
<dbReference type="CDD" id="cd03219">
    <property type="entry name" value="ABC_Mj1267_LivG_branched"/>
    <property type="match status" value="1"/>
</dbReference>
<dbReference type="RefSeq" id="WP_152727351.1">
    <property type="nucleotide sequence ID" value="NZ_JAABOZ010000001.1"/>
</dbReference>
<dbReference type="SMART" id="SM00382">
    <property type="entry name" value="AAA"/>
    <property type="match status" value="1"/>
</dbReference>
<dbReference type="Proteomes" id="UP000470470">
    <property type="component" value="Unassembled WGS sequence"/>
</dbReference>
<organism evidence="5 6">
    <name type="scientific">Goekera deserti</name>
    <dbReference type="NCBI Taxonomy" id="2497753"/>
    <lineage>
        <taxon>Bacteria</taxon>
        <taxon>Bacillati</taxon>
        <taxon>Actinomycetota</taxon>
        <taxon>Actinomycetes</taxon>
        <taxon>Geodermatophilales</taxon>
        <taxon>Geodermatophilaceae</taxon>
        <taxon>Goekera</taxon>
    </lineage>
</organism>
<evidence type="ECO:0000313" key="5">
    <source>
        <dbReference type="EMBL" id="NEL55411.1"/>
    </source>
</evidence>
<evidence type="ECO:0000256" key="3">
    <source>
        <dbReference type="ARBA" id="ARBA00022840"/>
    </source>
</evidence>
<sequence length="265" mass="28099">MPSTPVAAPPAHLRIDRLTLEFGGVRALSEVSIDLAGGGIIGLIGPNGAGKTSLLNCISGFYRPTSGDVTLDGRSVLDMRRHQLAGQGIARTFQNLALFGEMSVYDNVAAGAPRGRRRLRGVPGLRPPGTGAAERDAVWAMLERFDLVQHARHPAHGLPFGTLKRVEFARALMARPRVLLLDEPAGGLTHTEVDELGGLITDVVRDLAPVVLLIEHHMGLILSVCSRIVVMDSGRTIADGPTEQVRHDPAVISAYLGGGADLAAR</sequence>
<dbReference type="InterPro" id="IPR032823">
    <property type="entry name" value="BCA_ABC_TP_C"/>
</dbReference>
<keyword evidence="3 5" id="KW-0067">ATP-binding</keyword>
<dbReference type="GO" id="GO:0005886">
    <property type="term" value="C:plasma membrane"/>
    <property type="evidence" value="ECO:0007669"/>
    <property type="project" value="TreeGrafter"/>
</dbReference>
<dbReference type="InterPro" id="IPR027417">
    <property type="entry name" value="P-loop_NTPase"/>
</dbReference>
<protein>
    <submittedName>
        <fullName evidence="5">ABC transporter ATP-binding protein</fullName>
    </submittedName>
</protein>
<gene>
    <name evidence="5" type="ORF">G1H19_15590</name>
</gene>
<comment type="caution">
    <text evidence="5">The sequence shown here is derived from an EMBL/GenBank/DDBJ whole genome shotgun (WGS) entry which is preliminary data.</text>
</comment>
<keyword evidence="1" id="KW-0813">Transport</keyword>